<dbReference type="EMBL" id="FYDG01000012">
    <property type="protein sequence ID" value="SNB80061.1"/>
    <property type="molecule type" value="Genomic_DNA"/>
</dbReference>
<dbReference type="OrthoDB" id="5147801at2"/>
<name>A0A212S4D4_RHOAC</name>
<accession>A0A212S4D4</accession>
<evidence type="ECO:0000313" key="1">
    <source>
        <dbReference type="EMBL" id="SNB80061.1"/>
    </source>
</evidence>
<keyword evidence="2" id="KW-1185">Reference proteome</keyword>
<organism evidence="1 2">
    <name type="scientific">Rhodoblastus acidophilus</name>
    <name type="common">Rhodopseudomonas acidophila</name>
    <dbReference type="NCBI Taxonomy" id="1074"/>
    <lineage>
        <taxon>Bacteria</taxon>
        <taxon>Pseudomonadati</taxon>
        <taxon>Pseudomonadota</taxon>
        <taxon>Alphaproteobacteria</taxon>
        <taxon>Hyphomicrobiales</taxon>
        <taxon>Rhodoblastaceae</taxon>
        <taxon>Rhodoblastus</taxon>
    </lineage>
</organism>
<dbReference type="RefSeq" id="WP_088521922.1">
    <property type="nucleotide sequence ID" value="NZ_FYDG01000012.1"/>
</dbReference>
<dbReference type="Proteomes" id="UP000198418">
    <property type="component" value="Unassembled WGS sequence"/>
</dbReference>
<protein>
    <submittedName>
        <fullName evidence="1">Uncharacterized protein</fullName>
    </submittedName>
</protein>
<gene>
    <name evidence="1" type="ORF">SAMN06265338_11262</name>
</gene>
<dbReference type="AlphaFoldDB" id="A0A212S4D4"/>
<dbReference type="Gene3D" id="3.40.50.2000">
    <property type="entry name" value="Glycogen Phosphorylase B"/>
    <property type="match status" value="2"/>
</dbReference>
<dbReference type="SUPFAM" id="SSF53756">
    <property type="entry name" value="UDP-Glycosyltransferase/glycogen phosphorylase"/>
    <property type="match status" value="1"/>
</dbReference>
<proteinExistence type="predicted"/>
<reference evidence="2" key="1">
    <citation type="submission" date="2017-06" db="EMBL/GenBank/DDBJ databases">
        <authorList>
            <person name="Varghese N."/>
            <person name="Submissions S."/>
        </authorList>
    </citation>
    <scope>NUCLEOTIDE SEQUENCE [LARGE SCALE GENOMIC DNA]</scope>
    <source>
        <strain evidence="2">DSM 137</strain>
    </source>
</reference>
<sequence length="387" mass="41375">MTPWGDEDNADHQLLAGRTILQLIATLEPGPDASACIEIAAALEEAGARALVAGGEGALVSELQARGGVFLPFDLTPRNPLTLSFNRSRLTALAQSEGAELIHVRGEAGFAAALHAARRLRIPLIAEDFGPAAIEADTLIFFSQEALDGAEAAWPHLARRFVRGLRGVDLRACAAQAIDSERVRKLREGWGVRPHERLVVGLDLPGDRQKFFLAAAQQLAKRNVFENEAQEARFVWRDVEGADLTSGPFEAEARQMGLDRHVMRVAGGDRAVACVASVLVATPAADPRVAVETQALGAPTAVLQSAADQSVETVLAPPQVDPAKRTGWIIAPDSPSSLARAAEEALRLGATRRERMALRATENARAFSSERMSALTLATYARHFGAV</sequence>
<evidence type="ECO:0000313" key="2">
    <source>
        <dbReference type="Proteomes" id="UP000198418"/>
    </source>
</evidence>